<sequence>MEEIPSADEKPINQCLFPEEKPGVQTLQIKEEPLDSAYEYDSSCSPKPIDWNVDLKQDFTGENDDTHSQPVEVKTEPYETFDDSDLTQAEQNERDLNYNANTKEELCIARLQAYVKAHSSTCYTQCDQTTERIEDVDRQIIPQNLIGFNESEDFHMRPQEQAATRDRDYTSLAESENLPKTLSQSAERQLGSDKSGRQSTSSGISTGNQDTNPHSHDVNYGESYATVTDLEIRTQRAGDMKTPRDELGCRPTKTIVSVDVEKLQQDSDTKGRCHTRGM</sequence>
<reference evidence="2 3" key="1">
    <citation type="journal article" date="2021" name="Elife">
        <title>Chloroplast acquisition without the gene transfer in kleptoplastic sea slugs, Plakobranchus ocellatus.</title>
        <authorList>
            <person name="Maeda T."/>
            <person name="Takahashi S."/>
            <person name="Yoshida T."/>
            <person name="Shimamura S."/>
            <person name="Takaki Y."/>
            <person name="Nagai Y."/>
            <person name="Toyoda A."/>
            <person name="Suzuki Y."/>
            <person name="Arimoto A."/>
            <person name="Ishii H."/>
            <person name="Satoh N."/>
            <person name="Nishiyama T."/>
            <person name="Hasebe M."/>
            <person name="Maruyama T."/>
            <person name="Minagawa J."/>
            <person name="Obokata J."/>
            <person name="Shigenobu S."/>
        </authorList>
    </citation>
    <scope>NUCLEOTIDE SEQUENCE [LARGE SCALE GENOMIC DNA]</scope>
</reference>
<accession>A0AAV4G492</accession>
<keyword evidence="3" id="KW-1185">Reference proteome</keyword>
<protein>
    <submittedName>
        <fullName evidence="2">Uncharacterized protein</fullName>
    </submittedName>
</protein>
<gene>
    <name evidence="2" type="ORF">ElyMa_002315700</name>
</gene>
<dbReference type="EMBL" id="BMAT01004787">
    <property type="protein sequence ID" value="GFR80497.1"/>
    <property type="molecule type" value="Genomic_DNA"/>
</dbReference>
<evidence type="ECO:0000256" key="1">
    <source>
        <dbReference type="SAM" id="MobiDB-lite"/>
    </source>
</evidence>
<feature type="compositionally biased region" description="Polar residues" evidence="1">
    <location>
        <begin position="172"/>
        <end position="187"/>
    </location>
</feature>
<evidence type="ECO:0000313" key="3">
    <source>
        <dbReference type="Proteomes" id="UP000762676"/>
    </source>
</evidence>
<name>A0AAV4G492_9GAST</name>
<feature type="compositionally biased region" description="Basic and acidic residues" evidence="1">
    <location>
        <begin position="152"/>
        <end position="169"/>
    </location>
</feature>
<proteinExistence type="predicted"/>
<dbReference type="AlphaFoldDB" id="A0AAV4G492"/>
<organism evidence="2 3">
    <name type="scientific">Elysia marginata</name>
    <dbReference type="NCBI Taxonomy" id="1093978"/>
    <lineage>
        <taxon>Eukaryota</taxon>
        <taxon>Metazoa</taxon>
        <taxon>Spiralia</taxon>
        <taxon>Lophotrochozoa</taxon>
        <taxon>Mollusca</taxon>
        <taxon>Gastropoda</taxon>
        <taxon>Heterobranchia</taxon>
        <taxon>Euthyneura</taxon>
        <taxon>Panpulmonata</taxon>
        <taxon>Sacoglossa</taxon>
        <taxon>Placobranchoidea</taxon>
        <taxon>Plakobranchidae</taxon>
        <taxon>Elysia</taxon>
    </lineage>
</organism>
<comment type="caution">
    <text evidence="2">The sequence shown here is derived from an EMBL/GenBank/DDBJ whole genome shotgun (WGS) entry which is preliminary data.</text>
</comment>
<feature type="region of interest" description="Disordered" evidence="1">
    <location>
        <begin position="147"/>
        <end position="226"/>
    </location>
</feature>
<evidence type="ECO:0000313" key="2">
    <source>
        <dbReference type="EMBL" id="GFR80497.1"/>
    </source>
</evidence>
<dbReference type="Proteomes" id="UP000762676">
    <property type="component" value="Unassembled WGS sequence"/>
</dbReference>
<feature type="compositionally biased region" description="Polar residues" evidence="1">
    <location>
        <begin position="197"/>
        <end position="212"/>
    </location>
</feature>